<feature type="domain" description="Hydantoinase/oxoprolinase N-terminal" evidence="2">
    <location>
        <begin position="6"/>
        <end position="179"/>
    </location>
</feature>
<dbReference type="GO" id="GO:0017168">
    <property type="term" value="F:5-oxoprolinase (ATP-hydrolyzing) activity"/>
    <property type="evidence" value="ECO:0007669"/>
    <property type="project" value="TreeGrafter"/>
</dbReference>
<dbReference type="OrthoDB" id="9768323at2"/>
<dbReference type="Pfam" id="PF01968">
    <property type="entry name" value="Hydantoinase_A"/>
    <property type="match status" value="1"/>
</dbReference>
<accession>A0A3L8PQ21</accession>
<dbReference type="InterPro" id="IPR045079">
    <property type="entry name" value="Oxoprolinase-like"/>
</dbReference>
<organism evidence="4 5">
    <name type="scientific">Aeromicrobium phragmitis</name>
    <dbReference type="NCBI Taxonomy" id="2478914"/>
    <lineage>
        <taxon>Bacteria</taxon>
        <taxon>Bacillati</taxon>
        <taxon>Actinomycetota</taxon>
        <taxon>Actinomycetes</taxon>
        <taxon>Propionibacteriales</taxon>
        <taxon>Nocardioidaceae</taxon>
        <taxon>Aeromicrobium</taxon>
    </lineage>
</organism>
<dbReference type="InterPro" id="IPR008040">
    <property type="entry name" value="Hydant_A_N"/>
</dbReference>
<evidence type="ECO:0000259" key="2">
    <source>
        <dbReference type="Pfam" id="PF05378"/>
    </source>
</evidence>
<protein>
    <submittedName>
        <fullName evidence="4">Hydantoinase/oxoprolinase family protein</fullName>
    </submittedName>
</protein>
<sequence length="681" mass="72462">MSPSTRISIDVGGTFTDVVKLDPATGVLRFEKVPTTPRDPKRGVLDAFAKAEAPLDEVASFNHGTTLGLNSLLTRTGARVAIIGTRGFRDVYLLGRTDRRAMYDITYRKPAPLVRRRDTFEVTERTRYDGSVMTSLDLADAERVAREIAEGGYEAVAVGFLHAYANPANEIAMGEVLARVAPAVEVTLSHELSREYREYERTSTAVLDAYIKPIVRNYLRELSDELASGSFDGRFLMSRSGGGAMTAQAAAEQPVNLILSGPAGGVVGAAALSHELGEPNIITIDMGGTSLDASLVLDHEPVMYQGAEFEGLPINTPSLYIHTIGAGGGSIISLDEAGALQVGPQSAGADPGPAAYARGGSEPTFTDAAVALGYLGADVALGGDLQLDEQLADKALASVAERLGMGVEELARGAVQIANMKIVGAVRAITVELGRDPQDFALMSFGGGGGLVAVDVARELNIPRVIVPPGQGAFSALGMLMADVQHDFARTSVRPLREVDPAFFTEAFGAMEVEAAEALEREGFGPQHRAYQRTVDVRYAGQEHSATVVYPEDSADVIAAIEGEFAVLHHRLYGHTMSDPVEITTLRLKATGVVEKPSWPRMDQRAEGTPEPISRRDVHATGVASEYRVFSRESLLAGDEIAGPAVIAEHTATTVMHEGDRLVVGPLGELVIHIKAEGENR</sequence>
<name>A0A3L8PQ21_9ACTN</name>
<dbReference type="GO" id="GO:0005829">
    <property type="term" value="C:cytosol"/>
    <property type="evidence" value="ECO:0007669"/>
    <property type="project" value="TreeGrafter"/>
</dbReference>
<gene>
    <name evidence="4" type="ORF">D9V41_03945</name>
</gene>
<proteinExistence type="predicted"/>
<evidence type="ECO:0000259" key="1">
    <source>
        <dbReference type="Pfam" id="PF01968"/>
    </source>
</evidence>
<dbReference type="GO" id="GO:0006749">
    <property type="term" value="P:glutathione metabolic process"/>
    <property type="evidence" value="ECO:0007669"/>
    <property type="project" value="TreeGrafter"/>
</dbReference>
<dbReference type="PANTHER" id="PTHR11365:SF23">
    <property type="entry name" value="HYPOTHETICAL 5-OXOPROLINASE (EUROFUNG)-RELATED"/>
    <property type="match status" value="1"/>
</dbReference>
<feature type="domain" description="Hydantoinase A/oxoprolinase" evidence="1">
    <location>
        <begin position="201"/>
        <end position="487"/>
    </location>
</feature>
<dbReference type="Pfam" id="PF05378">
    <property type="entry name" value="Hydant_A_N"/>
    <property type="match status" value="1"/>
</dbReference>
<dbReference type="EMBL" id="RDBF01000002">
    <property type="protein sequence ID" value="RLV56929.1"/>
    <property type="molecule type" value="Genomic_DNA"/>
</dbReference>
<dbReference type="InterPro" id="IPR049517">
    <property type="entry name" value="ACX-like_C"/>
</dbReference>
<evidence type="ECO:0000313" key="5">
    <source>
        <dbReference type="Proteomes" id="UP000282515"/>
    </source>
</evidence>
<comment type="caution">
    <text evidence="4">The sequence shown here is derived from an EMBL/GenBank/DDBJ whole genome shotgun (WGS) entry which is preliminary data.</text>
</comment>
<reference evidence="4 5" key="1">
    <citation type="submission" date="2018-10" db="EMBL/GenBank/DDBJ databases">
        <title>Aeromicrobium sp. 9W16Y-2 whole genome shotgun sequence.</title>
        <authorList>
            <person name="Li F."/>
        </authorList>
    </citation>
    <scope>NUCLEOTIDE SEQUENCE [LARGE SCALE GENOMIC DNA]</scope>
    <source>
        <strain evidence="4 5">9W16Y-2</strain>
    </source>
</reference>
<evidence type="ECO:0000259" key="3">
    <source>
        <dbReference type="Pfam" id="PF19278"/>
    </source>
</evidence>
<evidence type="ECO:0000313" key="4">
    <source>
        <dbReference type="EMBL" id="RLV56929.1"/>
    </source>
</evidence>
<dbReference type="AlphaFoldDB" id="A0A3L8PQ21"/>
<dbReference type="PANTHER" id="PTHR11365">
    <property type="entry name" value="5-OXOPROLINASE RELATED"/>
    <property type="match status" value="1"/>
</dbReference>
<keyword evidence="5" id="KW-1185">Reference proteome</keyword>
<dbReference type="Proteomes" id="UP000282515">
    <property type="component" value="Unassembled WGS sequence"/>
</dbReference>
<feature type="domain" description="Acetophenone carboxylase-like C-terminal" evidence="3">
    <location>
        <begin position="505"/>
        <end position="662"/>
    </location>
</feature>
<dbReference type="InterPro" id="IPR002821">
    <property type="entry name" value="Hydantoinase_A"/>
</dbReference>
<dbReference type="RefSeq" id="WP_121793230.1">
    <property type="nucleotide sequence ID" value="NZ_RDBF01000002.1"/>
</dbReference>
<dbReference type="Pfam" id="PF19278">
    <property type="entry name" value="Hydant_A_C"/>
    <property type="match status" value="1"/>
</dbReference>